<dbReference type="Pfam" id="PF13360">
    <property type="entry name" value="PQQ_2"/>
    <property type="match status" value="1"/>
</dbReference>
<evidence type="ECO:0000256" key="3">
    <source>
        <dbReference type="ARBA" id="ARBA00022840"/>
    </source>
</evidence>
<gene>
    <name evidence="9" type="ORF">Prum_045710</name>
</gene>
<keyword evidence="2" id="KW-0547">Nucleotide-binding</keyword>
<dbReference type="InterPro" id="IPR013126">
    <property type="entry name" value="Hsp_70_fam"/>
</dbReference>
<keyword evidence="7" id="KW-0472">Membrane</keyword>
<evidence type="ECO:0000313" key="10">
    <source>
        <dbReference type="Proteomes" id="UP000482960"/>
    </source>
</evidence>
<dbReference type="RefSeq" id="WP_173078173.1">
    <property type="nucleotide sequence ID" value="NZ_BAABJB010000051.1"/>
</dbReference>
<comment type="similarity">
    <text evidence="1">Belongs to the heat shock protein 70 family.</text>
</comment>
<evidence type="ECO:0000259" key="8">
    <source>
        <dbReference type="Pfam" id="PF13360"/>
    </source>
</evidence>
<keyword evidence="7" id="KW-0812">Transmembrane</keyword>
<evidence type="ECO:0000256" key="6">
    <source>
        <dbReference type="SAM" id="MobiDB-lite"/>
    </source>
</evidence>
<keyword evidence="5" id="KW-0143">Chaperone</keyword>
<feature type="region of interest" description="Disordered" evidence="6">
    <location>
        <begin position="377"/>
        <end position="403"/>
    </location>
</feature>
<dbReference type="AlphaFoldDB" id="A0A6V8L8J7"/>
<organism evidence="9 10">
    <name type="scientific">Phytohabitans rumicis</name>
    <dbReference type="NCBI Taxonomy" id="1076125"/>
    <lineage>
        <taxon>Bacteria</taxon>
        <taxon>Bacillati</taxon>
        <taxon>Actinomycetota</taxon>
        <taxon>Actinomycetes</taxon>
        <taxon>Micromonosporales</taxon>
        <taxon>Micromonosporaceae</taxon>
    </lineage>
</organism>
<accession>A0A6V8L8J7</accession>
<protein>
    <recommendedName>
        <fullName evidence="8">Pyrrolo-quinoline quinone repeat domain-containing protein</fullName>
    </recommendedName>
</protein>
<dbReference type="SUPFAM" id="SSF50998">
    <property type="entry name" value="Quinoprotein alcohol dehydrogenase-like"/>
    <property type="match status" value="1"/>
</dbReference>
<sequence>MAGPASGYALGVDIGTSNTVAVLRWPDGRTRPLLFDGQPVMPSAVFLDDASRLHVGRDAQRLGQADPARYEPNPKRRVDEPGVLLGGLEVPTADLLAAVLGAVARTAVDAVGFLPPAVVTYPAAWGARRRDVLVAAIARAGWPPVGGDTGTRMVPEPVAAARYFAEVLRRPVPVGACIAVFDFGGGTLDVAVVRNEGAGFAVIGSGGVAELGGLDLDAVLVDHLGRTLSGTHQQAWQQLAQPATAAQWRNRRQFWDDVRGAKEMLSRTSAAPVPVPGVEQAVHLTREELERLAHPLLRRGVFAAAAVIGNSGLAPSQLAGLFLVGGSSRVPLVARLLHAELGIAPTVLEQPELPVAEGALSEIRAVAMAGAGSVSAPPPPAAAEPFETTVPLSPQSPPAAPAPPITPRRRPVLWIAAAAVVALAAVVTAAALYLTGGGYDDIDFQASVTELGRVKGGEDYTSNVYTGFVGDHAYYAYERKDLRLEIVAVDPPSLKERWRKQTKTTADRWAGITVLPDAVIAYADPTTSEAIKDMIVLDPETGDEMWKRPYKTEDRLYFVGDIVVFDDSAQSRLLGLDIETGKVRWEKPNPRTGGGDAGTTVYQVQTVEDVSGPSDVRGTPFAQRLDDDKRIVQIAADRSARVIDATNGNVLKSRNNVADLDDQVMAYNGWLVVASDDAGGYRLSGYDLDSLGDPKSLYTAPDPDRDLDLLAMCGELRLCLLDSGGSGAESTNVVAVDLDKGGQLWRKPAPKAEILIHFGDQVAVRSVSGEYRSRILDPSGNELLSREGAVARIDGGNLLFLDSSTESVGDYGVAGLHAGAKEPDEMGNLNDVRSSGCKWNAKYIVCPGEYDFMIGQFAK</sequence>
<dbReference type="Proteomes" id="UP000482960">
    <property type="component" value="Unassembled WGS sequence"/>
</dbReference>
<dbReference type="Gene3D" id="2.130.10.10">
    <property type="entry name" value="YVTN repeat-like/Quinoprotein amine dehydrogenase"/>
    <property type="match status" value="1"/>
</dbReference>
<reference evidence="9 10" key="2">
    <citation type="submission" date="2020-03" db="EMBL/GenBank/DDBJ databases">
        <authorList>
            <person name="Ichikawa N."/>
            <person name="Kimura A."/>
            <person name="Kitahashi Y."/>
            <person name="Uohara A."/>
        </authorList>
    </citation>
    <scope>NUCLEOTIDE SEQUENCE [LARGE SCALE GENOMIC DNA]</scope>
    <source>
        <strain evidence="9 10">NBRC 108638</strain>
    </source>
</reference>
<name>A0A6V8L8J7_9ACTN</name>
<dbReference type="PROSITE" id="PS01036">
    <property type="entry name" value="HSP70_3"/>
    <property type="match status" value="1"/>
</dbReference>
<evidence type="ECO:0000256" key="4">
    <source>
        <dbReference type="ARBA" id="ARBA00023016"/>
    </source>
</evidence>
<feature type="transmembrane region" description="Helical" evidence="7">
    <location>
        <begin position="412"/>
        <end position="434"/>
    </location>
</feature>
<dbReference type="InterPro" id="IPR011047">
    <property type="entry name" value="Quinoprotein_ADH-like_sf"/>
</dbReference>
<dbReference type="Gene3D" id="3.30.420.40">
    <property type="match status" value="2"/>
</dbReference>
<dbReference type="InterPro" id="IPR043129">
    <property type="entry name" value="ATPase_NBD"/>
</dbReference>
<proteinExistence type="inferred from homology"/>
<dbReference type="Pfam" id="PF00012">
    <property type="entry name" value="HSP70"/>
    <property type="match status" value="1"/>
</dbReference>
<evidence type="ECO:0000256" key="1">
    <source>
        <dbReference type="ARBA" id="ARBA00007381"/>
    </source>
</evidence>
<feature type="compositionally biased region" description="Pro residues" evidence="6">
    <location>
        <begin position="394"/>
        <end position="403"/>
    </location>
</feature>
<keyword evidence="7" id="KW-1133">Transmembrane helix</keyword>
<feature type="domain" description="Pyrrolo-quinoline quinone repeat" evidence="8">
    <location>
        <begin position="482"/>
        <end position="680"/>
    </location>
</feature>
<dbReference type="EMBL" id="BLPG01000001">
    <property type="protein sequence ID" value="GFJ90929.1"/>
    <property type="molecule type" value="Genomic_DNA"/>
</dbReference>
<evidence type="ECO:0000256" key="2">
    <source>
        <dbReference type="ARBA" id="ARBA00022741"/>
    </source>
</evidence>
<dbReference type="GO" id="GO:0005524">
    <property type="term" value="F:ATP binding"/>
    <property type="evidence" value="ECO:0007669"/>
    <property type="project" value="UniProtKB-KW"/>
</dbReference>
<dbReference type="PRINTS" id="PR00301">
    <property type="entry name" value="HEATSHOCK70"/>
</dbReference>
<dbReference type="InterPro" id="IPR015943">
    <property type="entry name" value="WD40/YVTN_repeat-like_dom_sf"/>
</dbReference>
<dbReference type="PANTHER" id="PTHR42749:SF1">
    <property type="entry name" value="CELL SHAPE-DETERMINING PROTEIN MREB"/>
    <property type="match status" value="1"/>
</dbReference>
<dbReference type="SUPFAM" id="SSF53067">
    <property type="entry name" value="Actin-like ATPase domain"/>
    <property type="match status" value="2"/>
</dbReference>
<evidence type="ECO:0000313" key="9">
    <source>
        <dbReference type="EMBL" id="GFJ90929.1"/>
    </source>
</evidence>
<evidence type="ECO:0000256" key="7">
    <source>
        <dbReference type="SAM" id="Phobius"/>
    </source>
</evidence>
<dbReference type="Gene3D" id="3.90.640.10">
    <property type="entry name" value="Actin, Chain A, domain 4"/>
    <property type="match status" value="1"/>
</dbReference>
<reference evidence="9 10" key="1">
    <citation type="submission" date="2020-03" db="EMBL/GenBank/DDBJ databases">
        <title>Whole genome shotgun sequence of Phytohabitans rumicis NBRC 108638.</title>
        <authorList>
            <person name="Komaki H."/>
            <person name="Tamura T."/>
        </authorList>
    </citation>
    <scope>NUCLEOTIDE SEQUENCE [LARGE SCALE GENOMIC DNA]</scope>
    <source>
        <strain evidence="9 10">NBRC 108638</strain>
    </source>
</reference>
<dbReference type="InterPro" id="IPR018181">
    <property type="entry name" value="Heat_shock_70_CS"/>
</dbReference>
<comment type="caution">
    <text evidence="9">The sequence shown here is derived from an EMBL/GenBank/DDBJ whole genome shotgun (WGS) entry which is preliminary data.</text>
</comment>
<dbReference type="InterPro" id="IPR002372">
    <property type="entry name" value="PQQ_rpt_dom"/>
</dbReference>
<keyword evidence="4" id="KW-0346">Stress response</keyword>
<keyword evidence="10" id="KW-1185">Reference proteome</keyword>
<keyword evidence="3" id="KW-0067">ATP-binding</keyword>
<evidence type="ECO:0000256" key="5">
    <source>
        <dbReference type="ARBA" id="ARBA00023186"/>
    </source>
</evidence>
<dbReference type="PANTHER" id="PTHR42749">
    <property type="entry name" value="CELL SHAPE-DETERMINING PROTEIN MREB"/>
    <property type="match status" value="1"/>
</dbReference>
<dbReference type="GO" id="GO:0140662">
    <property type="term" value="F:ATP-dependent protein folding chaperone"/>
    <property type="evidence" value="ECO:0007669"/>
    <property type="project" value="InterPro"/>
</dbReference>